<proteinExistence type="predicted"/>
<organism evidence="2 3">
    <name type="scientific">Escherichia coli</name>
    <dbReference type="NCBI Taxonomy" id="562"/>
    <lineage>
        <taxon>Bacteria</taxon>
        <taxon>Pseudomonadati</taxon>
        <taxon>Pseudomonadota</taxon>
        <taxon>Gammaproteobacteria</taxon>
        <taxon>Enterobacterales</taxon>
        <taxon>Enterobacteriaceae</taxon>
        <taxon>Escherichia</taxon>
    </lineage>
</organism>
<dbReference type="RefSeq" id="WP_021558669.1">
    <property type="nucleotide sequence ID" value="NZ_AP027709.1"/>
</dbReference>
<comment type="caution">
    <text evidence="2">The sequence shown here is derived from an EMBL/GenBank/DDBJ whole genome shotgun (WGS) entry which is preliminary data.</text>
</comment>
<reference evidence="2 3" key="2">
    <citation type="submission" date="2019-12" db="EMBL/GenBank/DDBJ databases">
        <title>Enteriobacteria Tanzani isolates_10434.</title>
        <authorList>
            <person name="Subbiah M."/>
            <person name="Call D."/>
        </authorList>
    </citation>
    <scope>NUCLEOTIDE SEQUENCE [LARGE SCALE GENOMIC DNA]</scope>
    <source>
        <strain evidence="2 3">10434wD1</strain>
    </source>
</reference>
<evidence type="ECO:0000313" key="3">
    <source>
        <dbReference type="Proteomes" id="UP000436141"/>
    </source>
</evidence>
<accession>A0A3Z8SVE2</accession>
<dbReference type="EMBL" id="WUIY01000082">
    <property type="protein sequence ID" value="MXI75553.1"/>
    <property type="molecule type" value="Genomic_DNA"/>
</dbReference>
<evidence type="ECO:0000313" key="1">
    <source>
        <dbReference type="EMBL" id="HAZ7494378.1"/>
    </source>
</evidence>
<evidence type="ECO:0000313" key="2">
    <source>
        <dbReference type="EMBL" id="MXI75553.1"/>
    </source>
</evidence>
<sequence>MFLEAIPKSISPAVPGWWARFRNDDCGEWWSPVAAWAICDVFYSGDSEVYSEILPVLTGDMGMTPHHSAEGYCECLYLPDTKFILSDEPGTLAWYPANSTAEQVTTINVKNGEHTA</sequence>
<name>A0A3Z8SVE2_ECOLX</name>
<dbReference type="AlphaFoldDB" id="A0A3Z8SVE2"/>
<protein>
    <submittedName>
        <fullName evidence="2">Uncharacterized protein</fullName>
    </submittedName>
</protein>
<gene>
    <name evidence="2" type="ORF">GRW05_15035</name>
    <name evidence="1" type="ORF">J8F57_004682</name>
</gene>
<dbReference type="Proteomes" id="UP000436141">
    <property type="component" value="Unassembled WGS sequence"/>
</dbReference>
<dbReference type="EMBL" id="DADPIR010000051">
    <property type="protein sequence ID" value="HAZ7494378.1"/>
    <property type="molecule type" value="Genomic_DNA"/>
</dbReference>
<reference evidence="1" key="1">
    <citation type="journal article" date="2018" name="Genome Biol.">
        <title>SKESA: strategic k-mer extension for scrupulous assemblies.</title>
        <authorList>
            <person name="Souvorov A."/>
            <person name="Agarwala R."/>
            <person name="Lipman D.J."/>
        </authorList>
    </citation>
    <scope>NUCLEOTIDE SEQUENCE</scope>
    <source>
        <strain evidence="1">SJP41</strain>
    </source>
</reference>
<dbReference type="Proteomes" id="UP000868636">
    <property type="component" value="Unassembled WGS sequence"/>
</dbReference>
<reference evidence="1" key="3">
    <citation type="submission" date="2021-03" db="EMBL/GenBank/DDBJ databases">
        <authorList>
            <consortium name="NCBI Pathogen Detection Project"/>
        </authorList>
    </citation>
    <scope>NUCLEOTIDE SEQUENCE</scope>
    <source>
        <strain evidence="1">SJP41</strain>
    </source>
</reference>